<dbReference type="Proteomes" id="UP000070544">
    <property type="component" value="Unassembled WGS sequence"/>
</dbReference>
<keyword evidence="1" id="KW-0472">Membrane</keyword>
<feature type="transmembrane region" description="Helical" evidence="1">
    <location>
        <begin position="212"/>
        <end position="233"/>
    </location>
</feature>
<evidence type="ECO:0000256" key="1">
    <source>
        <dbReference type="SAM" id="Phobius"/>
    </source>
</evidence>
<accession>A0A139AAS1</accession>
<dbReference type="OrthoDB" id="17198at2759"/>
<feature type="transmembrane region" description="Helical" evidence="1">
    <location>
        <begin position="122"/>
        <end position="145"/>
    </location>
</feature>
<keyword evidence="1" id="KW-0812">Transmembrane</keyword>
<gene>
    <name evidence="2" type="ORF">M427DRAFT_357620</name>
</gene>
<dbReference type="AlphaFoldDB" id="A0A139AAS1"/>
<dbReference type="EMBL" id="KQ965773">
    <property type="protein sequence ID" value="KXS13808.1"/>
    <property type="molecule type" value="Genomic_DNA"/>
</dbReference>
<reference evidence="2 3" key="1">
    <citation type="journal article" date="2015" name="Genome Biol. Evol.">
        <title>Phylogenomic analyses indicate that early fungi evolved digesting cell walls of algal ancestors of land plants.</title>
        <authorList>
            <person name="Chang Y."/>
            <person name="Wang S."/>
            <person name="Sekimoto S."/>
            <person name="Aerts A.L."/>
            <person name="Choi C."/>
            <person name="Clum A."/>
            <person name="LaButti K.M."/>
            <person name="Lindquist E.A."/>
            <person name="Yee Ngan C."/>
            <person name="Ohm R.A."/>
            <person name="Salamov A.A."/>
            <person name="Grigoriev I.V."/>
            <person name="Spatafora J.W."/>
            <person name="Berbee M.L."/>
        </authorList>
    </citation>
    <scope>NUCLEOTIDE SEQUENCE [LARGE SCALE GENOMIC DNA]</scope>
    <source>
        <strain evidence="2 3">JEL478</strain>
    </source>
</reference>
<feature type="transmembrane region" description="Helical" evidence="1">
    <location>
        <begin position="26"/>
        <end position="51"/>
    </location>
</feature>
<evidence type="ECO:0000313" key="2">
    <source>
        <dbReference type="EMBL" id="KXS13808.1"/>
    </source>
</evidence>
<feature type="transmembrane region" description="Helical" evidence="1">
    <location>
        <begin position="165"/>
        <end position="186"/>
    </location>
</feature>
<sequence length="259" mass="29850">MKKRIGVMPVLVLAHAQIHKVVSGMMLLTSIPTFNAMVIGTIGVAIFRFFWRTTTFYRGALVDKIVEHWLGTHVEPIRSRQASIRSPSSRQATSNALGKVPSALMDDEDVVIIEDRYEASKFLLATELSYEIILEIATVFFAPILETWMLPHHDAFAFHKPQTSIPIWAMVLTQLLCFTISDHVFLQLNTNYLAKLPFHLCWRNIRKNRLRIYPFLIYGALSMGVVCQCYFMYRAPRFGLCKDARDAYCDFWDVHKMEP</sequence>
<evidence type="ECO:0000313" key="3">
    <source>
        <dbReference type="Proteomes" id="UP000070544"/>
    </source>
</evidence>
<proteinExistence type="predicted"/>
<name>A0A139AAS1_GONPJ</name>
<organism evidence="2 3">
    <name type="scientific">Gonapodya prolifera (strain JEL478)</name>
    <name type="common">Monoblepharis prolifera</name>
    <dbReference type="NCBI Taxonomy" id="1344416"/>
    <lineage>
        <taxon>Eukaryota</taxon>
        <taxon>Fungi</taxon>
        <taxon>Fungi incertae sedis</taxon>
        <taxon>Chytridiomycota</taxon>
        <taxon>Chytridiomycota incertae sedis</taxon>
        <taxon>Monoblepharidomycetes</taxon>
        <taxon>Monoblepharidales</taxon>
        <taxon>Gonapodyaceae</taxon>
        <taxon>Gonapodya</taxon>
    </lineage>
</organism>
<keyword evidence="1" id="KW-1133">Transmembrane helix</keyword>
<keyword evidence="3" id="KW-1185">Reference proteome</keyword>
<protein>
    <submittedName>
        <fullName evidence="2">Uncharacterized protein</fullName>
    </submittedName>
</protein>